<dbReference type="STRING" id="45235.A0A2K3QQZ3"/>
<feature type="region of interest" description="Disordered" evidence="2">
    <location>
        <begin position="468"/>
        <end position="615"/>
    </location>
</feature>
<name>A0A2K3QQZ3_9HYPO</name>
<keyword evidence="1" id="KW-0175">Coiled coil</keyword>
<feature type="compositionally biased region" description="Polar residues" evidence="2">
    <location>
        <begin position="534"/>
        <end position="566"/>
    </location>
</feature>
<feature type="coiled-coil region" evidence="1">
    <location>
        <begin position="153"/>
        <end position="222"/>
    </location>
</feature>
<dbReference type="PANTHER" id="PTHR42041">
    <property type="entry name" value="DNA ENDONUCLEASE ACTIVATOR CTP1 C-TERMINAL DOMAIN-CONTAINING PROTEIN"/>
    <property type="match status" value="1"/>
</dbReference>
<evidence type="ECO:0000256" key="2">
    <source>
        <dbReference type="SAM" id="MobiDB-lite"/>
    </source>
</evidence>
<feature type="compositionally biased region" description="Low complexity" evidence="2">
    <location>
        <begin position="1"/>
        <end position="16"/>
    </location>
</feature>
<dbReference type="AlphaFoldDB" id="A0A2K3QQZ3"/>
<feature type="compositionally biased region" description="Basic and acidic residues" evidence="2">
    <location>
        <begin position="409"/>
        <end position="427"/>
    </location>
</feature>
<feature type="region of interest" description="Disordered" evidence="2">
    <location>
        <begin position="322"/>
        <end position="448"/>
    </location>
</feature>
<gene>
    <name evidence="3" type="ORF">TCAP_00117</name>
</gene>
<proteinExistence type="predicted"/>
<feature type="compositionally biased region" description="Low complexity" evidence="2">
    <location>
        <begin position="514"/>
        <end position="525"/>
    </location>
</feature>
<dbReference type="OrthoDB" id="4495335at2759"/>
<sequence length="615" mass="68865">MDASSGLPGSPAGGPLQTATPERVNKRRESVVSALRTEGRDSSVHDKISQFNSLSVAMQSKQLERKTADAALKRAMVGREEAEAEMRRLREETRQLQKATQEGKERERRVGERLETVMENYGRAKETYAHTQALWEKEIRRARKENFKTQSTIVKIQEDLKSARSAVRILEESLEREKDRSRAREQEAFTARYQIVGVQEQLDQALERIKVVEQERDAFKTAVKNEEVARIAAEGRLPLPKSEDPADEFASPKKKSTINCGAGEDSRVSLSTMDIVSSAASEIEIEELTRQVLWERQRADRAQDMVEFLQAECEMHCCPCSKSKKPRASLSLPQKRRRESAESPEPPEATPEEEAPHSPQGIPSPPKIEEPQPEGRRVKSKKEPRRSTIFCPREGIFRTVSEQEAEAMETEREQEARAEEEAPREPDTEPPVPMDVEPDPRMYARTPSVDPPAFALLVQERTSLQSLLNAPRGDAHTAPLPSIRCVPTAADDETVPTGEQDISQRESPEPRPHTSAATYTVTTTVPVRDENARSESSFSEMLRTPSNGSNTSFDHTNPALTPTMTREQALAKIRERRGRVRSVAQAAATPRRGAKGSDRREVSAPTVKTVGRSRS</sequence>
<feature type="region of interest" description="Disordered" evidence="2">
    <location>
        <begin position="1"/>
        <end position="44"/>
    </location>
</feature>
<comment type="caution">
    <text evidence="3">The sequence shown here is derived from an EMBL/GenBank/DDBJ whole genome shotgun (WGS) entry which is preliminary data.</text>
</comment>
<feature type="compositionally biased region" description="Basic and acidic residues" evidence="2">
    <location>
        <begin position="502"/>
        <end position="512"/>
    </location>
</feature>
<evidence type="ECO:0000256" key="1">
    <source>
        <dbReference type="SAM" id="Coils"/>
    </source>
</evidence>
<dbReference type="EMBL" id="NRSZ01000018">
    <property type="protein sequence ID" value="PNY29956.1"/>
    <property type="molecule type" value="Genomic_DNA"/>
</dbReference>
<protein>
    <submittedName>
        <fullName evidence="3">Uncharacterized protein</fullName>
    </submittedName>
</protein>
<keyword evidence="4" id="KW-1185">Reference proteome</keyword>
<feature type="compositionally biased region" description="Basic and acidic residues" evidence="2">
    <location>
        <begin position="367"/>
        <end position="377"/>
    </location>
</feature>
<organism evidence="3 4">
    <name type="scientific">Tolypocladium capitatum</name>
    <dbReference type="NCBI Taxonomy" id="45235"/>
    <lineage>
        <taxon>Eukaryota</taxon>
        <taxon>Fungi</taxon>
        <taxon>Dikarya</taxon>
        <taxon>Ascomycota</taxon>
        <taxon>Pezizomycotina</taxon>
        <taxon>Sordariomycetes</taxon>
        <taxon>Hypocreomycetidae</taxon>
        <taxon>Hypocreales</taxon>
        <taxon>Ophiocordycipitaceae</taxon>
        <taxon>Tolypocladium</taxon>
    </lineage>
</organism>
<evidence type="ECO:0000313" key="4">
    <source>
        <dbReference type="Proteomes" id="UP000236621"/>
    </source>
</evidence>
<feature type="region of interest" description="Disordered" evidence="2">
    <location>
        <begin position="83"/>
        <end position="113"/>
    </location>
</feature>
<feature type="region of interest" description="Disordered" evidence="2">
    <location>
        <begin position="238"/>
        <end position="264"/>
    </location>
</feature>
<accession>A0A2K3QQZ3</accession>
<evidence type="ECO:0000313" key="3">
    <source>
        <dbReference type="EMBL" id="PNY29956.1"/>
    </source>
</evidence>
<dbReference type="PANTHER" id="PTHR42041:SF1">
    <property type="entry name" value="DNA ENDONUCLEASE ACTIVATOR CTP1 C-TERMINAL DOMAIN-CONTAINING PROTEIN"/>
    <property type="match status" value="1"/>
</dbReference>
<reference evidence="3 4" key="1">
    <citation type="submission" date="2017-08" db="EMBL/GenBank/DDBJ databases">
        <title>Harnessing the power of phylogenomics to disentangle the directionality and signatures of interkingdom host jumping in the parasitic fungal genus Tolypocladium.</title>
        <authorList>
            <person name="Quandt C.A."/>
            <person name="Patterson W."/>
            <person name="Spatafora J.W."/>
        </authorList>
    </citation>
    <scope>NUCLEOTIDE SEQUENCE [LARGE SCALE GENOMIC DNA]</scope>
    <source>
        <strain evidence="3 4">CBS 113982</strain>
    </source>
</reference>
<dbReference type="Proteomes" id="UP000236621">
    <property type="component" value="Unassembled WGS sequence"/>
</dbReference>